<gene>
    <name evidence="4" type="primary">phoU_2</name>
    <name evidence="4" type="ORF">Alo02nite_58990</name>
</gene>
<protein>
    <recommendedName>
        <fullName evidence="2">Phosphate-specific transport system accessory protein PhoU</fullName>
    </recommendedName>
</protein>
<feature type="domain" description="PhoU" evidence="3">
    <location>
        <begin position="17"/>
        <end position="103"/>
    </location>
</feature>
<dbReference type="Proteomes" id="UP000631312">
    <property type="component" value="Unassembled WGS sequence"/>
</dbReference>
<comment type="caution">
    <text evidence="4">The sequence shown here is derived from an EMBL/GenBank/DDBJ whole genome shotgun (WGS) entry which is preliminary data.</text>
</comment>
<dbReference type="Pfam" id="PF01895">
    <property type="entry name" value="PhoU"/>
    <property type="match status" value="2"/>
</dbReference>
<proteinExistence type="inferred from homology"/>
<dbReference type="NCBIfam" id="TIGR02135">
    <property type="entry name" value="phoU_full"/>
    <property type="match status" value="1"/>
</dbReference>
<dbReference type="PANTHER" id="PTHR42930:SF3">
    <property type="entry name" value="PHOSPHATE-SPECIFIC TRANSPORT SYSTEM ACCESSORY PROTEIN PHOU"/>
    <property type="match status" value="1"/>
</dbReference>
<comment type="subcellular location">
    <subcellularLocation>
        <location evidence="2">Cytoplasm</location>
    </subcellularLocation>
</comment>
<dbReference type="InterPro" id="IPR038078">
    <property type="entry name" value="PhoU-like_sf"/>
</dbReference>
<evidence type="ECO:0000256" key="2">
    <source>
        <dbReference type="PIRNR" id="PIRNR003107"/>
    </source>
</evidence>
<dbReference type="SUPFAM" id="SSF109755">
    <property type="entry name" value="PhoU-like"/>
    <property type="match status" value="1"/>
</dbReference>
<dbReference type="InterPro" id="IPR028366">
    <property type="entry name" value="PhoU"/>
</dbReference>
<dbReference type="PANTHER" id="PTHR42930">
    <property type="entry name" value="PHOSPHATE-SPECIFIC TRANSPORT SYSTEM ACCESSORY PROTEIN PHOU"/>
    <property type="match status" value="1"/>
</dbReference>
<dbReference type="RefSeq" id="WP_188124873.1">
    <property type="nucleotide sequence ID" value="NZ_BOMP01000099.1"/>
</dbReference>
<name>A0ABQ4APQ8_9ACTN</name>
<dbReference type="EMBL" id="BOMP01000099">
    <property type="protein sequence ID" value="GIE43001.1"/>
    <property type="molecule type" value="Genomic_DNA"/>
</dbReference>
<keyword evidence="5" id="KW-1185">Reference proteome</keyword>
<reference evidence="4 5" key="1">
    <citation type="submission" date="2021-01" db="EMBL/GenBank/DDBJ databases">
        <title>Whole genome shotgun sequence of Actinoplanes lobatus NBRC 12513.</title>
        <authorList>
            <person name="Komaki H."/>
            <person name="Tamura T."/>
        </authorList>
    </citation>
    <scope>NUCLEOTIDE SEQUENCE [LARGE SCALE GENOMIC DNA]</scope>
    <source>
        <strain evidence="4 5">NBRC 12513</strain>
    </source>
</reference>
<evidence type="ECO:0000313" key="4">
    <source>
        <dbReference type="EMBL" id="GIE43001.1"/>
    </source>
</evidence>
<feature type="domain" description="PhoU" evidence="3">
    <location>
        <begin position="122"/>
        <end position="202"/>
    </location>
</feature>
<keyword evidence="2" id="KW-0813">Transport</keyword>
<organism evidence="4 5">
    <name type="scientific">Actinoplanes lobatus</name>
    <dbReference type="NCBI Taxonomy" id="113568"/>
    <lineage>
        <taxon>Bacteria</taxon>
        <taxon>Bacillati</taxon>
        <taxon>Actinomycetota</taxon>
        <taxon>Actinomycetes</taxon>
        <taxon>Micromonosporales</taxon>
        <taxon>Micromonosporaceae</taxon>
        <taxon>Actinoplanes</taxon>
    </lineage>
</organism>
<accession>A0ABQ4APQ8</accession>
<dbReference type="InterPro" id="IPR026022">
    <property type="entry name" value="PhoU_dom"/>
</dbReference>
<keyword evidence="1 2" id="KW-0592">Phosphate transport</keyword>
<keyword evidence="2" id="KW-0963">Cytoplasm</keyword>
<evidence type="ECO:0000259" key="3">
    <source>
        <dbReference type="Pfam" id="PF01895"/>
    </source>
</evidence>
<comment type="function">
    <text evidence="2">Plays a role in the regulation of phosphate uptake.</text>
</comment>
<comment type="similarity">
    <text evidence="2">Belongs to the PhoU family.</text>
</comment>
<evidence type="ECO:0000256" key="1">
    <source>
        <dbReference type="ARBA" id="ARBA00022592"/>
    </source>
</evidence>
<evidence type="ECO:0000313" key="5">
    <source>
        <dbReference type="Proteomes" id="UP000631312"/>
    </source>
</evidence>
<sequence>MREGFHTQLSRVNGTLVTMAKVVREAMRQASGALLTADHTAAQQVTVRDAEIDVLYRVVEDRVFGLAACRPPVAGDLRMVLNMLQVAADLQRMGDLAAHVARVALRRHPVPAVVPELADLFRAMSAVADELAAKIVSALADHDAVQAAQLDRDDDAMDDLHRKLFTVMLSPQWPLGVEAAIDGALLGRYFERYADHAVNIGHHVVVLATATDRLSSAAGASGPS</sequence>
<comment type="subunit">
    <text evidence="2">Homodimer.</text>
</comment>
<dbReference type="Gene3D" id="1.20.58.220">
    <property type="entry name" value="Phosphate transport system protein phou homolog 2, domain 2"/>
    <property type="match status" value="1"/>
</dbReference>
<dbReference type="PIRSF" id="PIRSF003107">
    <property type="entry name" value="PhoU"/>
    <property type="match status" value="1"/>
</dbReference>